<feature type="repeat" description="WD" evidence="12">
    <location>
        <begin position="324"/>
        <end position="347"/>
    </location>
</feature>
<dbReference type="KEGG" id="hir:HETIRDRAFT_439435"/>
<evidence type="ECO:0000256" key="1">
    <source>
        <dbReference type="ARBA" id="ARBA00022448"/>
    </source>
</evidence>
<dbReference type="GO" id="GO:0005737">
    <property type="term" value="C:cytoplasm"/>
    <property type="evidence" value="ECO:0007669"/>
    <property type="project" value="UniProtKB-UniRule"/>
</dbReference>
<dbReference type="SMART" id="SM00320">
    <property type="entry name" value="WD40"/>
    <property type="match status" value="7"/>
</dbReference>
<evidence type="ECO:0000313" key="15">
    <source>
        <dbReference type="Proteomes" id="UP000030671"/>
    </source>
</evidence>
<dbReference type="InterPro" id="IPR036322">
    <property type="entry name" value="WD40_repeat_dom_sf"/>
</dbReference>
<name>W4K9X8_HETIT</name>
<dbReference type="PIRSF" id="PIRSF037647">
    <property type="entry name" value="Dynein_regulator_Lis1"/>
    <property type="match status" value="1"/>
</dbReference>
<dbReference type="OrthoDB" id="10264588at2759"/>
<organism evidence="14 15">
    <name type="scientific">Heterobasidion irregulare (strain TC 32-1)</name>
    <dbReference type="NCBI Taxonomy" id="747525"/>
    <lineage>
        <taxon>Eukaryota</taxon>
        <taxon>Fungi</taxon>
        <taxon>Dikarya</taxon>
        <taxon>Basidiomycota</taxon>
        <taxon>Agaricomycotina</taxon>
        <taxon>Agaricomycetes</taxon>
        <taxon>Russulales</taxon>
        <taxon>Bondarzewiaceae</taxon>
        <taxon>Heterobasidion</taxon>
        <taxon>Heterobasidion annosum species complex</taxon>
    </lineage>
</organism>
<keyword evidence="9 11" id="KW-0206">Cytoskeleton</keyword>
<protein>
    <recommendedName>
        <fullName evidence="11">Nuclear distribution protein PAC1</fullName>
    </recommendedName>
    <alternativeName>
        <fullName evidence="11">Lissencephaly-1 homolog</fullName>
        <shortName evidence="11">LIS-1</shortName>
    </alternativeName>
    <alternativeName>
        <fullName evidence="11">nudF homolog</fullName>
    </alternativeName>
</protein>
<dbReference type="GeneID" id="20675146"/>
<dbReference type="SMART" id="SM00667">
    <property type="entry name" value="LisH"/>
    <property type="match status" value="1"/>
</dbReference>
<comment type="subunit">
    <text evidence="11">Self-associates. Interacts with NDL1 and dynein.</text>
</comment>
<evidence type="ECO:0000256" key="4">
    <source>
        <dbReference type="ARBA" id="ARBA00022618"/>
    </source>
</evidence>
<keyword evidence="10 11" id="KW-0131">Cell cycle</keyword>
<dbReference type="PROSITE" id="PS50294">
    <property type="entry name" value="WD_REPEATS_REGION"/>
    <property type="match status" value="4"/>
</dbReference>
<dbReference type="PANTHER" id="PTHR19848:SF8">
    <property type="entry name" value="F-BOX AND WD REPEAT DOMAIN CONTAINING 7"/>
    <property type="match status" value="1"/>
</dbReference>
<accession>W4K9X8</accession>
<feature type="repeat" description="WD" evidence="12">
    <location>
        <begin position="422"/>
        <end position="438"/>
    </location>
</feature>
<keyword evidence="7 11" id="KW-0498">Mitosis</keyword>
<dbReference type="GO" id="GO:0000922">
    <property type="term" value="C:spindle pole"/>
    <property type="evidence" value="ECO:0007669"/>
    <property type="project" value="UniProtKB-SubCell"/>
</dbReference>
<dbReference type="RefSeq" id="XP_009544934.1">
    <property type="nucleotide sequence ID" value="XM_009546639.1"/>
</dbReference>
<dbReference type="SUPFAM" id="SSF109925">
    <property type="entry name" value="Lissencephaly-1 protein (Lis-1, PAF-AH alpha) N-terminal domain"/>
    <property type="match status" value="1"/>
</dbReference>
<dbReference type="PRINTS" id="PR00320">
    <property type="entry name" value="GPROTEINBRPT"/>
</dbReference>
<feature type="repeat" description="WD" evidence="12">
    <location>
        <begin position="153"/>
        <end position="188"/>
    </location>
</feature>
<feature type="repeat" description="WD" evidence="12">
    <location>
        <begin position="348"/>
        <end position="389"/>
    </location>
</feature>
<evidence type="ECO:0000256" key="2">
    <source>
        <dbReference type="ARBA" id="ARBA00022490"/>
    </source>
</evidence>
<evidence type="ECO:0000256" key="3">
    <source>
        <dbReference type="ARBA" id="ARBA00022574"/>
    </source>
</evidence>
<dbReference type="InterPro" id="IPR001680">
    <property type="entry name" value="WD40_rpt"/>
</dbReference>
<evidence type="ECO:0000256" key="7">
    <source>
        <dbReference type="ARBA" id="ARBA00022776"/>
    </source>
</evidence>
<dbReference type="Gene3D" id="1.20.960.30">
    <property type="match status" value="1"/>
</dbReference>
<feature type="domain" description="PAC1-like LisH-like dimerisation" evidence="13">
    <location>
        <begin position="7"/>
        <end position="39"/>
    </location>
</feature>
<keyword evidence="6" id="KW-0677">Repeat</keyword>
<keyword evidence="1 11" id="KW-0813">Transport</keyword>
<dbReference type="CDD" id="cd00200">
    <property type="entry name" value="WD40"/>
    <property type="match status" value="1"/>
</dbReference>
<dbReference type="GO" id="GO:0005875">
    <property type="term" value="C:microtubule associated complex"/>
    <property type="evidence" value="ECO:0007669"/>
    <property type="project" value="UniProtKB-UniRule"/>
</dbReference>
<dbReference type="AlphaFoldDB" id="W4K9X8"/>
<dbReference type="eggNOG" id="KOG0295">
    <property type="taxonomic scope" value="Eukaryota"/>
</dbReference>
<dbReference type="PROSITE" id="PS50082">
    <property type="entry name" value="WD_REPEATS_2"/>
    <property type="match status" value="6"/>
</dbReference>
<dbReference type="GO" id="GO:0051301">
    <property type="term" value="P:cell division"/>
    <property type="evidence" value="ECO:0007669"/>
    <property type="project" value="UniProtKB-KW"/>
</dbReference>
<dbReference type="InterPro" id="IPR020472">
    <property type="entry name" value="WD40_PAC1"/>
</dbReference>
<dbReference type="SUPFAM" id="SSF50978">
    <property type="entry name" value="WD40 repeat-like"/>
    <property type="match status" value="1"/>
</dbReference>
<comment type="function">
    <text evidence="11">Positively regulates the activity of the minus-end directed microtubule motor protein dynein. May enhance dynein-mediated microtubule sliding by targeting dynein to the microtubule plus end. Required for nuclear migration during vegetative growth as well as development. Required for retrograde early endosome (EE) transport from the hyphal tip. Required for localization of dynein to the mitotic spindle poles. Recruits additional proteins to the dynein complex at SPBs.</text>
</comment>
<evidence type="ECO:0000259" key="13">
    <source>
        <dbReference type="Pfam" id="PF24951"/>
    </source>
</evidence>
<reference evidence="14 15" key="1">
    <citation type="journal article" date="2012" name="New Phytol.">
        <title>Insight into trade-off between wood decay and parasitism from the genome of a fungal forest pathogen.</title>
        <authorList>
            <person name="Olson A."/>
            <person name="Aerts A."/>
            <person name="Asiegbu F."/>
            <person name="Belbahri L."/>
            <person name="Bouzid O."/>
            <person name="Broberg A."/>
            <person name="Canback B."/>
            <person name="Coutinho P.M."/>
            <person name="Cullen D."/>
            <person name="Dalman K."/>
            <person name="Deflorio G."/>
            <person name="van Diepen L.T."/>
            <person name="Dunand C."/>
            <person name="Duplessis S."/>
            <person name="Durling M."/>
            <person name="Gonthier P."/>
            <person name="Grimwood J."/>
            <person name="Fossdal C.G."/>
            <person name="Hansson D."/>
            <person name="Henrissat B."/>
            <person name="Hietala A."/>
            <person name="Himmelstrand K."/>
            <person name="Hoffmeister D."/>
            <person name="Hogberg N."/>
            <person name="James T.Y."/>
            <person name="Karlsson M."/>
            <person name="Kohler A."/>
            <person name="Kues U."/>
            <person name="Lee Y.H."/>
            <person name="Lin Y.C."/>
            <person name="Lind M."/>
            <person name="Lindquist E."/>
            <person name="Lombard V."/>
            <person name="Lucas S."/>
            <person name="Lunden K."/>
            <person name="Morin E."/>
            <person name="Murat C."/>
            <person name="Park J."/>
            <person name="Raffaello T."/>
            <person name="Rouze P."/>
            <person name="Salamov A."/>
            <person name="Schmutz J."/>
            <person name="Solheim H."/>
            <person name="Stahlberg J."/>
            <person name="Velez H."/>
            <person name="de Vries R.P."/>
            <person name="Wiebenga A."/>
            <person name="Woodward S."/>
            <person name="Yakovlev I."/>
            <person name="Garbelotto M."/>
            <person name="Martin F."/>
            <person name="Grigoriev I.V."/>
            <person name="Stenlid J."/>
        </authorList>
    </citation>
    <scope>NUCLEOTIDE SEQUENCE [LARGE SCALE GENOMIC DNA]</scope>
    <source>
        <strain evidence="14 15">TC 32-1</strain>
    </source>
</reference>
<keyword evidence="4 11" id="KW-0132">Cell division</keyword>
<evidence type="ECO:0000256" key="10">
    <source>
        <dbReference type="ARBA" id="ARBA00023306"/>
    </source>
</evidence>
<keyword evidence="8 11" id="KW-0175">Coiled coil</keyword>
<dbReference type="PANTHER" id="PTHR19848">
    <property type="entry name" value="WD40 REPEAT PROTEIN"/>
    <property type="match status" value="1"/>
</dbReference>
<feature type="repeat" description="WD" evidence="12">
    <location>
        <begin position="196"/>
        <end position="237"/>
    </location>
</feature>
<evidence type="ECO:0000313" key="14">
    <source>
        <dbReference type="EMBL" id="ETW82583.1"/>
    </source>
</evidence>
<dbReference type="InterPro" id="IPR006594">
    <property type="entry name" value="LisH"/>
</dbReference>
<keyword evidence="3 12" id="KW-0853">WD repeat</keyword>
<comment type="similarity">
    <text evidence="11">Belongs to the WD repeat LIS1/nudF family.</text>
</comment>
<comment type="subcellular location">
    <subcellularLocation>
        <location evidence="11">Cytoplasm</location>
        <location evidence="11">Cytoskeleton</location>
    </subcellularLocation>
    <subcellularLocation>
        <location evidence="11">Cytoplasm</location>
        <location evidence="11">Cytoskeleton</location>
        <location evidence="11">Spindle pole</location>
    </subcellularLocation>
    <text evidence="11">Localizes to the plus ends of microtubules at the hyphal tip and the mitotic spindle poles.</text>
</comment>
<dbReference type="Pfam" id="PF00400">
    <property type="entry name" value="WD40"/>
    <property type="match status" value="7"/>
</dbReference>
<evidence type="ECO:0000256" key="5">
    <source>
        <dbReference type="ARBA" id="ARBA00022701"/>
    </source>
</evidence>
<keyword evidence="2 11" id="KW-0963">Cytoplasm</keyword>
<evidence type="ECO:0000256" key="12">
    <source>
        <dbReference type="PROSITE-ProRule" id="PRU00221"/>
    </source>
</evidence>
<evidence type="ECO:0000256" key="11">
    <source>
        <dbReference type="HAMAP-Rule" id="MF_03141"/>
    </source>
</evidence>
<evidence type="ECO:0000256" key="9">
    <source>
        <dbReference type="ARBA" id="ARBA00023212"/>
    </source>
</evidence>
<dbReference type="InterPro" id="IPR056795">
    <property type="entry name" value="PAC1-like_LisH-like_dom"/>
</dbReference>
<dbReference type="Pfam" id="PF24951">
    <property type="entry name" value="LisH_PAC1"/>
    <property type="match status" value="1"/>
</dbReference>
<dbReference type="InterPro" id="IPR015943">
    <property type="entry name" value="WD40/YVTN_repeat-like_dom_sf"/>
</dbReference>
<dbReference type="GO" id="GO:0051012">
    <property type="term" value="P:microtubule sliding"/>
    <property type="evidence" value="ECO:0007669"/>
    <property type="project" value="UniProtKB-UniRule"/>
</dbReference>
<keyword evidence="15" id="KW-1185">Reference proteome</keyword>
<dbReference type="GO" id="GO:0000132">
    <property type="term" value="P:establishment of mitotic spindle orientation"/>
    <property type="evidence" value="ECO:0007669"/>
    <property type="project" value="UniProtKB-UniRule"/>
</dbReference>
<evidence type="ECO:0000256" key="6">
    <source>
        <dbReference type="ARBA" id="ARBA00022737"/>
    </source>
</evidence>
<dbReference type="PROSITE" id="PS00678">
    <property type="entry name" value="WD_REPEATS_1"/>
    <property type="match status" value="3"/>
</dbReference>
<dbReference type="InParanoid" id="W4K9X8"/>
<dbReference type="GO" id="GO:0005874">
    <property type="term" value="C:microtubule"/>
    <property type="evidence" value="ECO:0007669"/>
    <property type="project" value="UniProtKB-KW"/>
</dbReference>
<dbReference type="InterPro" id="IPR019775">
    <property type="entry name" value="WD40_repeat_CS"/>
</dbReference>
<dbReference type="Gene3D" id="2.130.10.10">
    <property type="entry name" value="YVTN repeat-like/Quinoprotein amine dehydrogenase"/>
    <property type="match status" value="1"/>
</dbReference>
<evidence type="ECO:0000256" key="8">
    <source>
        <dbReference type="ARBA" id="ARBA00023054"/>
    </source>
</evidence>
<dbReference type="FunFam" id="1.20.960.30:FF:000002">
    <property type="entry name" value="Platelet-activating factor acetylhydrolase ib"/>
    <property type="match status" value="1"/>
</dbReference>
<feature type="repeat" description="WD" evidence="12">
    <location>
        <begin position="111"/>
        <end position="152"/>
    </location>
</feature>
<dbReference type="GO" id="GO:0070840">
    <property type="term" value="F:dynein complex binding"/>
    <property type="evidence" value="ECO:0007669"/>
    <property type="project" value="UniProtKB-UniRule"/>
</dbReference>
<dbReference type="HOGENOM" id="CLU_000288_57_15_1"/>
<sequence length="438" mass="49130">MASVLSERQQDDLHKAMLDYLHSAGFTRTYEEFKQESAQADFQPDAGQKTAGLLVKKWTSVIRMQKKILDLESRLAQALHDNMHMAALPSGFSKRNNPDWLPSVGPPKHTLTGHRDMVNTVAFHPVYSVLASGSDDCTLKVWDWETGELERTLKGHTRRITDCEYDSKGKHLVSASYDLFIKLWNVDNDYQNFATLRGHEHSVSSARFLPGDDRVISASRDQTVRIWEIASTHCVKVIKPHPDWVRCALPSLDGRYIVTCSMDHTAQVVELSSGTTKAEFRGHDKPVEVAVFVPRASVPAVRELVGQKTGIKQPVITEGIAIAYVMTGSRDKLIKIWDAIRGQCLHTLEGHDDWVRSLVFHPNGKYLLSASDDRSIRIWEIKTGRCIRTIAAHDRFVSSLSWGRQATGTEEGKEGDASNLMNVLVSGSSDQTIKIWMP</sequence>
<dbReference type="PROSITE" id="PS50896">
    <property type="entry name" value="LISH"/>
    <property type="match status" value="1"/>
</dbReference>
<proteinExistence type="inferred from homology"/>
<dbReference type="EMBL" id="KI925457">
    <property type="protein sequence ID" value="ETW82583.1"/>
    <property type="molecule type" value="Genomic_DNA"/>
</dbReference>
<dbReference type="STRING" id="747525.W4K9X8"/>
<comment type="domain">
    <text evidence="11">Dimerization mediated by the LisH domain may be required to activate dynein.</text>
</comment>
<dbReference type="HAMAP" id="MF_03141">
    <property type="entry name" value="lis1"/>
    <property type="match status" value="1"/>
</dbReference>
<dbReference type="Proteomes" id="UP000030671">
    <property type="component" value="Unassembled WGS sequence"/>
</dbReference>
<gene>
    <name evidence="11" type="primary">PAC1</name>
    <name evidence="11" type="synonym">LIS1</name>
    <name evidence="14" type="ORF">HETIRDRAFT_439435</name>
</gene>
<keyword evidence="5 11" id="KW-0493">Microtubule</keyword>
<dbReference type="InterPro" id="IPR017252">
    <property type="entry name" value="Dynein_regulator_LIS1"/>
</dbReference>
<dbReference type="InterPro" id="IPR037190">
    <property type="entry name" value="LIS1_N"/>
</dbReference>